<accession>A0A076PHL4</accession>
<gene>
    <name evidence="3" type="ORF">O987_04490</name>
</gene>
<reference evidence="3 4" key="1">
    <citation type="journal article" date="2014" name="Genome Announc.">
        <title>Complete Genome Sequence of Polychlorinated Biphenyl Degrader Comamonas testosteroni TK102 (NBRC 109938).</title>
        <authorList>
            <person name="Fukuda K."/>
            <person name="Hosoyama A."/>
            <person name="Tsuchikane K."/>
            <person name="Ohji S."/>
            <person name="Yamazoe A."/>
            <person name="Fujita N."/>
            <person name="Shintani M."/>
            <person name="Kimbara K."/>
        </authorList>
    </citation>
    <scope>NUCLEOTIDE SEQUENCE [LARGE SCALE GENOMIC DNA]</scope>
    <source>
        <strain evidence="3">TK102</strain>
    </source>
</reference>
<dbReference type="Proteomes" id="UP000028782">
    <property type="component" value="Chromosome"/>
</dbReference>
<organism evidence="3 4">
    <name type="scientific">Comamonas testosteroni TK102</name>
    <dbReference type="NCBI Taxonomy" id="1392005"/>
    <lineage>
        <taxon>Bacteria</taxon>
        <taxon>Pseudomonadati</taxon>
        <taxon>Pseudomonadota</taxon>
        <taxon>Betaproteobacteria</taxon>
        <taxon>Burkholderiales</taxon>
        <taxon>Comamonadaceae</taxon>
        <taxon>Comamonas</taxon>
    </lineage>
</organism>
<feature type="compositionally biased region" description="Basic and acidic residues" evidence="1">
    <location>
        <begin position="12"/>
        <end position="25"/>
    </location>
</feature>
<name>A0A076PHL4_COMTE</name>
<evidence type="ECO:0000313" key="4">
    <source>
        <dbReference type="Proteomes" id="UP000028782"/>
    </source>
</evidence>
<evidence type="ECO:0000259" key="2">
    <source>
        <dbReference type="Pfam" id="PF13936"/>
    </source>
</evidence>
<proteinExistence type="predicted"/>
<dbReference type="KEGG" id="ctes:O987_04490"/>
<feature type="domain" description="Transposase IS30-like HTH" evidence="2">
    <location>
        <begin position="258"/>
        <end position="287"/>
    </location>
</feature>
<evidence type="ECO:0000313" key="3">
    <source>
        <dbReference type="EMBL" id="AIJ45063.1"/>
    </source>
</evidence>
<protein>
    <recommendedName>
        <fullName evidence="2">Transposase IS30-like HTH domain-containing protein</fullName>
    </recommendedName>
</protein>
<dbReference type="EMBL" id="CP006704">
    <property type="protein sequence ID" value="AIJ45063.1"/>
    <property type="molecule type" value="Genomic_DNA"/>
</dbReference>
<feature type="region of interest" description="Disordered" evidence="1">
    <location>
        <begin position="1"/>
        <end position="36"/>
    </location>
</feature>
<dbReference type="RefSeq" id="WP_144244886.1">
    <property type="nucleotide sequence ID" value="NZ_CP006704.1"/>
</dbReference>
<dbReference type="InterPro" id="IPR025246">
    <property type="entry name" value="IS30-like_HTH"/>
</dbReference>
<dbReference type="Pfam" id="PF13936">
    <property type="entry name" value="HTH_38"/>
    <property type="match status" value="1"/>
</dbReference>
<dbReference type="AlphaFoldDB" id="A0A076PHL4"/>
<sequence>MNESRSIQSHSSKPEVSVEKEEKQRSPQADIASSRKATNLTESRCYGFSAGAGVSATLVAYGAAVDLWATGSVLGLIVGKQKTIEIFVADHVSAGDLKLQVPRLVDSETIISVVAPKTPNPPDYRSQEGRALVSPSQAGGCRIVIVPVSNKKTRWSEADLNAFKRAVVGKSSQTIVIFQGLNSEEESYLTSYFNSVLRLCGCEPDEGYASAHMASALPGSFLAVTGHQPVIENIRMDADGRIERQCQPCVSPDKLTREIYRLRKQEKSLEEIGQELGFNKSTISRRLSALPFDLRGDRL</sequence>
<evidence type="ECO:0000256" key="1">
    <source>
        <dbReference type="SAM" id="MobiDB-lite"/>
    </source>
</evidence>
<dbReference type="HOGENOM" id="CLU_929726_0_0_4"/>